<feature type="transmembrane region" description="Helical" evidence="7">
    <location>
        <begin position="525"/>
        <end position="545"/>
    </location>
</feature>
<keyword evidence="10" id="KW-1185">Reference proteome</keyword>
<keyword evidence="4 7" id="KW-1133">Transmembrane helix</keyword>
<feature type="transmembrane region" description="Helical" evidence="7">
    <location>
        <begin position="172"/>
        <end position="189"/>
    </location>
</feature>
<feature type="transmembrane region" description="Helical" evidence="7">
    <location>
        <begin position="222"/>
        <end position="241"/>
    </location>
</feature>
<feature type="transmembrane region" description="Helical" evidence="7">
    <location>
        <begin position="35"/>
        <end position="61"/>
    </location>
</feature>
<feature type="domain" description="ABC3 transporter permease C-terminal" evidence="8">
    <location>
        <begin position="81"/>
        <end position="199"/>
    </location>
</feature>
<evidence type="ECO:0000256" key="2">
    <source>
        <dbReference type="ARBA" id="ARBA00022475"/>
    </source>
</evidence>
<evidence type="ECO:0000313" key="9">
    <source>
        <dbReference type="EMBL" id="MFB9315812.1"/>
    </source>
</evidence>
<feature type="transmembrane region" description="Helical" evidence="7">
    <location>
        <begin position="130"/>
        <end position="152"/>
    </location>
</feature>
<keyword evidence="5 7" id="KW-0472">Membrane</keyword>
<proteinExistence type="predicted"/>
<sequence length="644" mass="64154">MSAVLTSRTPSPSPAPAAPPAPRGLRRLAVAGARANWPGAVGTGLVIALASTLTTLTGALLESGLREPAGGGGLLVTLASSFAGTALVLVVIVVAATTTLALRRRRREFALLRAVGATRGQVRRLVSTELLLLSAVAAPLGAIPGLVLTRWLDPVLREAGVVGPGFASTLSPLPVVGAVLLVVPTALVASRLASRETVRAAPTAAIAESAAERTPVGAVRRVAAGLTALAGLAAAGTPLVVPGTAGGALAATSAFLLIGAAALAGPVLVEWTFTRAARAVPRRTGAPTRLALGNLRGFSRRLTTVVVPLALVLAVGTTQSTVDRAVQQAATEQLAAAIGTDLVASSGTGLSPADLESLSAAPGVTGVVPLADAPAQVRTDDDTELPDALVWESTTLRAVPPDVDHRVFDPDVSDGSLADLGDPDTVAVSADTAFEAGTGVGDTLHVRLGGTDVGLRVVAVYDRGLGVGSELVGPQTLAAHGVTPTVHLALVEADGGAEVAGTTSTAAYAAAAGSPDAGTQHLSTLLTLFLLLFVGLGSLNALVLLTAGRRDELRLLHRSGATARQLLLMTGVEAVVTGLAAWTIGTVAVLPAVVGVSAGLLGAGLPVVDLATYAVLSGAVVTLTVAATLLTATRTVRAATRVAR</sequence>
<dbReference type="InterPro" id="IPR038766">
    <property type="entry name" value="Membrane_comp_ABC_pdt"/>
</dbReference>
<reference evidence="9 10" key="1">
    <citation type="submission" date="2024-09" db="EMBL/GenBank/DDBJ databases">
        <authorList>
            <person name="Sun Q."/>
            <person name="Mori K."/>
        </authorList>
    </citation>
    <scope>NUCLEOTIDE SEQUENCE [LARGE SCALE GENOMIC DNA]</scope>
    <source>
        <strain evidence="9 10">JCM 9626</strain>
    </source>
</reference>
<accession>A0ABV5KHC8</accession>
<dbReference type="Proteomes" id="UP001589750">
    <property type="component" value="Unassembled WGS sequence"/>
</dbReference>
<dbReference type="InterPro" id="IPR003838">
    <property type="entry name" value="ABC3_permease_C"/>
</dbReference>
<evidence type="ECO:0000256" key="7">
    <source>
        <dbReference type="SAM" id="Phobius"/>
    </source>
</evidence>
<dbReference type="EMBL" id="JBHMDG010000047">
    <property type="protein sequence ID" value="MFB9315812.1"/>
    <property type="molecule type" value="Genomic_DNA"/>
</dbReference>
<evidence type="ECO:0000256" key="1">
    <source>
        <dbReference type="ARBA" id="ARBA00004651"/>
    </source>
</evidence>
<feature type="transmembrane region" description="Helical" evidence="7">
    <location>
        <begin position="610"/>
        <end position="632"/>
    </location>
</feature>
<evidence type="ECO:0000313" key="10">
    <source>
        <dbReference type="Proteomes" id="UP001589750"/>
    </source>
</evidence>
<evidence type="ECO:0000256" key="5">
    <source>
        <dbReference type="ARBA" id="ARBA00023136"/>
    </source>
</evidence>
<dbReference type="RefSeq" id="WP_140009606.1">
    <property type="nucleotide sequence ID" value="NZ_JBHMDG010000047.1"/>
</dbReference>
<dbReference type="Pfam" id="PF02687">
    <property type="entry name" value="FtsX"/>
    <property type="match status" value="1"/>
</dbReference>
<feature type="region of interest" description="Disordered" evidence="6">
    <location>
        <begin position="1"/>
        <end position="22"/>
    </location>
</feature>
<evidence type="ECO:0000256" key="3">
    <source>
        <dbReference type="ARBA" id="ARBA00022692"/>
    </source>
</evidence>
<dbReference type="PANTHER" id="PTHR30287:SF1">
    <property type="entry name" value="INNER MEMBRANE PROTEIN"/>
    <property type="match status" value="1"/>
</dbReference>
<feature type="transmembrane region" description="Helical" evidence="7">
    <location>
        <begin position="566"/>
        <end position="590"/>
    </location>
</feature>
<feature type="compositionally biased region" description="Pro residues" evidence="6">
    <location>
        <begin position="11"/>
        <end position="22"/>
    </location>
</feature>
<keyword evidence="3 7" id="KW-0812">Transmembrane</keyword>
<comment type="subcellular location">
    <subcellularLocation>
        <location evidence="1">Cell membrane</location>
        <topology evidence="1">Multi-pass membrane protein</topology>
    </subcellularLocation>
</comment>
<organism evidence="9 10">
    <name type="scientific">Nocardioides plantarum</name>
    <dbReference type="NCBI Taxonomy" id="29299"/>
    <lineage>
        <taxon>Bacteria</taxon>
        <taxon>Bacillati</taxon>
        <taxon>Actinomycetota</taxon>
        <taxon>Actinomycetes</taxon>
        <taxon>Propionibacteriales</taxon>
        <taxon>Nocardioidaceae</taxon>
        <taxon>Nocardioides</taxon>
    </lineage>
</organism>
<feature type="transmembrane region" description="Helical" evidence="7">
    <location>
        <begin position="81"/>
        <end position="102"/>
    </location>
</feature>
<dbReference type="PANTHER" id="PTHR30287">
    <property type="entry name" value="MEMBRANE COMPONENT OF PREDICTED ABC SUPERFAMILY METABOLITE UPTAKE TRANSPORTER"/>
    <property type="match status" value="1"/>
</dbReference>
<feature type="transmembrane region" description="Helical" evidence="7">
    <location>
        <begin position="302"/>
        <end position="322"/>
    </location>
</feature>
<protein>
    <submittedName>
        <fullName evidence="9">FtsX-like permease family protein</fullName>
    </submittedName>
</protein>
<comment type="caution">
    <text evidence="9">The sequence shown here is derived from an EMBL/GenBank/DDBJ whole genome shotgun (WGS) entry which is preliminary data.</text>
</comment>
<evidence type="ECO:0000259" key="8">
    <source>
        <dbReference type="Pfam" id="PF02687"/>
    </source>
</evidence>
<evidence type="ECO:0000256" key="4">
    <source>
        <dbReference type="ARBA" id="ARBA00022989"/>
    </source>
</evidence>
<feature type="transmembrane region" description="Helical" evidence="7">
    <location>
        <begin position="247"/>
        <end position="273"/>
    </location>
</feature>
<gene>
    <name evidence="9" type="ORF">ACFFRI_22400</name>
</gene>
<evidence type="ECO:0000256" key="6">
    <source>
        <dbReference type="SAM" id="MobiDB-lite"/>
    </source>
</evidence>
<keyword evidence="2" id="KW-1003">Cell membrane</keyword>
<name>A0ABV5KHC8_9ACTN</name>